<evidence type="ECO:0000313" key="2">
    <source>
        <dbReference type="EMBL" id="MBE9462920.1"/>
    </source>
</evidence>
<sequence length="322" mass="35813">MMKKTLSGFFYIIIGASQFLSCRNANIISHLKLNVSSQYCAPTIAYTYNPEFIPYSNTDSILVNSKTLLGKLSEHDVLMANATGTLSLINKLLESKKDTTINGRLNRLEISNKIQNHLHLLTTEISGIAAELDCEGERADLFAGYLDDLNDKKTARLTGASIVIAALATVAAVMVNNHGLQNGITISGGIISAGLAVLTIKPHGKKMSYTHERNVLEDIWFAPEKSAIYPPFIWYMLKEKKFSNSKQEPLVQTVKNRWNKFELDKDIDSTTINVLFKNGGIYDADKLHTRATMLNQLQSTIRSINQDMQSLISELNNLNADK</sequence>
<keyword evidence="1" id="KW-0175">Coiled coil</keyword>
<name>A0ABR9WBT0_9BACT</name>
<dbReference type="RefSeq" id="WP_194121087.1">
    <property type="nucleotide sequence ID" value="NZ_JACYGY010000001.1"/>
</dbReference>
<evidence type="ECO:0000256" key="1">
    <source>
        <dbReference type="SAM" id="Coils"/>
    </source>
</evidence>
<dbReference type="EMBL" id="JACYGY010000001">
    <property type="protein sequence ID" value="MBE9462920.1"/>
    <property type="molecule type" value="Genomic_DNA"/>
</dbReference>
<protein>
    <submittedName>
        <fullName evidence="2">Uncharacterized protein</fullName>
    </submittedName>
</protein>
<keyword evidence="3" id="KW-1185">Reference proteome</keyword>
<proteinExistence type="predicted"/>
<reference evidence="3" key="1">
    <citation type="submission" date="2023-07" db="EMBL/GenBank/DDBJ databases">
        <title>Dyadobacter sp. nov 'subterranea' isolated from contaminted grondwater.</title>
        <authorList>
            <person name="Szabo I."/>
            <person name="Al-Omari J."/>
            <person name="Szerdahelyi S.G."/>
            <person name="Rado J."/>
        </authorList>
    </citation>
    <scope>NUCLEOTIDE SEQUENCE [LARGE SCALE GENOMIC DNA]</scope>
    <source>
        <strain evidence="3">UP-52</strain>
    </source>
</reference>
<dbReference type="Proteomes" id="UP000634134">
    <property type="component" value="Unassembled WGS sequence"/>
</dbReference>
<gene>
    <name evidence="2" type="ORF">IEE83_13625</name>
</gene>
<comment type="caution">
    <text evidence="2">The sequence shown here is derived from an EMBL/GenBank/DDBJ whole genome shotgun (WGS) entry which is preliminary data.</text>
</comment>
<organism evidence="2 3">
    <name type="scientific">Dyadobacter subterraneus</name>
    <dbReference type="NCBI Taxonomy" id="2773304"/>
    <lineage>
        <taxon>Bacteria</taxon>
        <taxon>Pseudomonadati</taxon>
        <taxon>Bacteroidota</taxon>
        <taxon>Cytophagia</taxon>
        <taxon>Cytophagales</taxon>
        <taxon>Spirosomataceae</taxon>
        <taxon>Dyadobacter</taxon>
    </lineage>
</organism>
<evidence type="ECO:0000313" key="3">
    <source>
        <dbReference type="Proteomes" id="UP000634134"/>
    </source>
</evidence>
<accession>A0ABR9WBT0</accession>
<feature type="coiled-coil region" evidence="1">
    <location>
        <begin position="294"/>
        <end position="321"/>
    </location>
</feature>